<dbReference type="Pfam" id="PF02492">
    <property type="entry name" value="cobW"/>
    <property type="match status" value="1"/>
</dbReference>
<dbReference type="Gene3D" id="3.40.50.300">
    <property type="entry name" value="P-loop containing nucleotide triphosphate hydrolases"/>
    <property type="match status" value="1"/>
</dbReference>
<reference evidence="2 3" key="1">
    <citation type="submission" date="2022-12" db="EMBL/GenBank/DDBJ databases">
        <title>Metagenome assembled genome from gulf of manar.</title>
        <authorList>
            <person name="Kohli P."/>
            <person name="Pk S."/>
            <person name="Venkata Ramana C."/>
            <person name="Sasikala C."/>
        </authorList>
    </citation>
    <scope>NUCLEOTIDE SEQUENCE [LARGE SCALE GENOMIC DNA]</scope>
    <source>
        <strain evidence="2">JB008</strain>
    </source>
</reference>
<comment type="caution">
    <text evidence="2">The sequence shown here is derived from an EMBL/GenBank/DDBJ whole genome shotgun (WGS) entry which is preliminary data.</text>
</comment>
<dbReference type="PANTHER" id="PTHR13748">
    <property type="entry name" value="COBW-RELATED"/>
    <property type="match status" value="1"/>
</dbReference>
<dbReference type="PANTHER" id="PTHR13748:SF62">
    <property type="entry name" value="COBW DOMAIN-CONTAINING PROTEIN"/>
    <property type="match status" value="1"/>
</dbReference>
<protein>
    <submittedName>
        <fullName evidence="2">GTP-binding protein</fullName>
    </submittedName>
</protein>
<feature type="domain" description="CobW/HypB/UreG nucleotide-binding" evidence="1">
    <location>
        <begin position="6"/>
        <end position="183"/>
    </location>
</feature>
<dbReference type="CDD" id="cd03112">
    <property type="entry name" value="CobW-like"/>
    <property type="match status" value="1"/>
</dbReference>
<organism evidence="2 3">
    <name type="scientific">Candidatus Thalassospirochaeta sargassi</name>
    <dbReference type="NCBI Taxonomy" id="3119039"/>
    <lineage>
        <taxon>Bacteria</taxon>
        <taxon>Pseudomonadati</taxon>
        <taxon>Spirochaetota</taxon>
        <taxon>Spirochaetia</taxon>
        <taxon>Spirochaetales</taxon>
        <taxon>Spirochaetaceae</taxon>
        <taxon>Candidatus Thalassospirochaeta</taxon>
    </lineage>
</organism>
<evidence type="ECO:0000259" key="1">
    <source>
        <dbReference type="Pfam" id="PF02492"/>
    </source>
</evidence>
<dbReference type="InterPro" id="IPR003495">
    <property type="entry name" value="CobW/HypB/UreG_nucleotide-bd"/>
</dbReference>
<dbReference type="Proteomes" id="UP001221217">
    <property type="component" value="Unassembled WGS sequence"/>
</dbReference>
<accession>A0AAJ1IC88</accession>
<dbReference type="InterPro" id="IPR027417">
    <property type="entry name" value="P-loop_NTPase"/>
</dbReference>
<name>A0AAJ1IC88_9SPIO</name>
<dbReference type="GO" id="GO:0005737">
    <property type="term" value="C:cytoplasm"/>
    <property type="evidence" value="ECO:0007669"/>
    <property type="project" value="TreeGrafter"/>
</dbReference>
<dbReference type="EMBL" id="JAQQAL010000014">
    <property type="protein sequence ID" value="MDC7226612.1"/>
    <property type="molecule type" value="Genomic_DNA"/>
</dbReference>
<evidence type="ECO:0000313" key="2">
    <source>
        <dbReference type="EMBL" id="MDC7226612.1"/>
    </source>
</evidence>
<dbReference type="AlphaFoldDB" id="A0AAJ1IC88"/>
<sequence length="311" mass="33846">MSVGIPLVLVSGFLGAGKTTFLNSIFDNFPDRRFGIIVNDFGDLGVDAAEINAADGRHVSELNNGQIFCSCLSGSFINSVTDYADLDIDYLLVEASGLAKPSPLMDIINGIKQINGDKFRYYGMISLVDAGSYLELSEVLTAVDEQIAYSDLVLVNKADTADAGRLAKTEMKILSVNPEAEVVRTKYGRISPELFLGLKEKIVLPRADRRFAGWGSQGRPVPLLFKSEGSLERSELEAFIKSPGGEFYRMKGRLDTTDGEVFVDCTVNSLELRNETGKTGVEKGLVIILPADDNVINSVKKRAKALFESVV</sequence>
<dbReference type="InterPro" id="IPR051316">
    <property type="entry name" value="Zinc-reg_GTPase_activator"/>
</dbReference>
<gene>
    <name evidence="2" type="ORF">PQJ61_07590</name>
</gene>
<evidence type="ECO:0000313" key="3">
    <source>
        <dbReference type="Proteomes" id="UP001221217"/>
    </source>
</evidence>
<proteinExistence type="predicted"/>
<dbReference type="SUPFAM" id="SSF52540">
    <property type="entry name" value="P-loop containing nucleoside triphosphate hydrolases"/>
    <property type="match status" value="1"/>
</dbReference>